<organism evidence="2 3">
    <name type="scientific">Actinomadura monticuli</name>
    <dbReference type="NCBI Taxonomy" id="3097367"/>
    <lineage>
        <taxon>Bacteria</taxon>
        <taxon>Bacillati</taxon>
        <taxon>Actinomycetota</taxon>
        <taxon>Actinomycetes</taxon>
        <taxon>Streptosporangiales</taxon>
        <taxon>Thermomonosporaceae</taxon>
        <taxon>Actinomadura</taxon>
    </lineage>
</organism>
<dbReference type="SUPFAM" id="SSF56112">
    <property type="entry name" value="Protein kinase-like (PK-like)"/>
    <property type="match status" value="1"/>
</dbReference>
<protein>
    <submittedName>
        <fullName evidence="2">Aminoglycoside phosphotransferase family protein</fullName>
        <ecNumber evidence="2">2.7.1.-</ecNumber>
    </submittedName>
</protein>
<comment type="caution">
    <text evidence="2">The sequence shown here is derived from an EMBL/GenBank/DDBJ whole genome shotgun (WGS) entry which is preliminary data.</text>
</comment>
<evidence type="ECO:0000259" key="1">
    <source>
        <dbReference type="Pfam" id="PF01636"/>
    </source>
</evidence>
<dbReference type="RefSeq" id="WP_371948165.1">
    <property type="nucleotide sequence ID" value="NZ_JAXCEI010000003.1"/>
</dbReference>
<dbReference type="EMBL" id="JAXCEI010000003">
    <property type="protein sequence ID" value="MFA1538675.1"/>
    <property type="molecule type" value="Genomic_DNA"/>
</dbReference>
<dbReference type="Gene3D" id="3.90.1200.10">
    <property type="match status" value="1"/>
</dbReference>
<keyword evidence="2" id="KW-0808">Transferase</keyword>
<dbReference type="InterPro" id="IPR002575">
    <property type="entry name" value="Aminoglycoside_PTrfase"/>
</dbReference>
<sequence>MQTETAQAGLFARLVEIGRGSARAGASRGTAPADTASPETLYDRHGVLVVRVGDVVVKAHQADREHGPPFLGRIRLAGTLPRIVLAPLGPPLTVDGRTVTVSPFGDPVDPDHELPWEEGARLLAALHSEDVPADAPSWGRPTRVARLVSRLGDGPAEDAVRRAFGALPAWIRGEEDEPPARAERLVHGDWHLGQMVRLQDGRWRLIDIEDMGRGDPAWDLARPAALFSAGVLYAEEWARFLDAYRAAGGPAVPAQGDPWTSLDIPARSLAIQIAATCVLTAGREDRTLDEPEQAMIDACVRISAAGDAA</sequence>
<feature type="domain" description="Aminoglycoside phosphotransferase" evidence="1">
    <location>
        <begin position="117"/>
        <end position="258"/>
    </location>
</feature>
<dbReference type="InterPro" id="IPR011009">
    <property type="entry name" value="Kinase-like_dom_sf"/>
</dbReference>
<dbReference type="Proteomes" id="UP001569963">
    <property type="component" value="Unassembled WGS sequence"/>
</dbReference>
<gene>
    <name evidence="2" type="ORF">SM611_07000</name>
</gene>
<dbReference type="Pfam" id="PF01636">
    <property type="entry name" value="APH"/>
    <property type="match status" value="1"/>
</dbReference>
<dbReference type="EC" id="2.7.1.-" evidence="2"/>
<evidence type="ECO:0000313" key="3">
    <source>
        <dbReference type="Proteomes" id="UP001569963"/>
    </source>
</evidence>
<dbReference type="GO" id="GO:0016740">
    <property type="term" value="F:transferase activity"/>
    <property type="evidence" value="ECO:0007669"/>
    <property type="project" value="UniProtKB-KW"/>
</dbReference>
<evidence type="ECO:0000313" key="2">
    <source>
        <dbReference type="EMBL" id="MFA1538675.1"/>
    </source>
</evidence>
<proteinExistence type="predicted"/>
<accession>A0ABV4Q8G6</accession>
<name>A0ABV4Q8G6_9ACTN</name>
<reference evidence="2 3" key="1">
    <citation type="submission" date="2023-11" db="EMBL/GenBank/DDBJ databases">
        <title>Actinomadura monticuli sp. nov., isolated from volcanic ash.</title>
        <authorList>
            <person name="Lee S.D."/>
            <person name="Yang H."/>
            <person name="Kim I.S."/>
        </authorList>
    </citation>
    <scope>NUCLEOTIDE SEQUENCE [LARGE SCALE GENOMIC DNA]</scope>
    <source>
        <strain evidence="2 3">DLS-62</strain>
    </source>
</reference>
<keyword evidence="3" id="KW-1185">Reference proteome</keyword>